<proteinExistence type="predicted"/>
<name>A0A0F9DQL0_9ZZZZ</name>
<evidence type="ECO:0008006" key="2">
    <source>
        <dbReference type="Google" id="ProtNLM"/>
    </source>
</evidence>
<feature type="non-terminal residue" evidence="1">
    <location>
        <position position="1"/>
    </location>
</feature>
<dbReference type="EMBL" id="LAZR01027983">
    <property type="protein sequence ID" value="KKL63989.1"/>
    <property type="molecule type" value="Genomic_DNA"/>
</dbReference>
<reference evidence="1" key="1">
    <citation type="journal article" date="2015" name="Nature">
        <title>Complex archaea that bridge the gap between prokaryotes and eukaryotes.</title>
        <authorList>
            <person name="Spang A."/>
            <person name="Saw J.H."/>
            <person name="Jorgensen S.L."/>
            <person name="Zaremba-Niedzwiedzka K."/>
            <person name="Martijn J."/>
            <person name="Lind A.E."/>
            <person name="van Eijk R."/>
            <person name="Schleper C."/>
            <person name="Guy L."/>
            <person name="Ettema T.J."/>
        </authorList>
    </citation>
    <scope>NUCLEOTIDE SEQUENCE</scope>
</reference>
<dbReference type="InterPro" id="IPR021393">
    <property type="entry name" value="DUF3034"/>
</dbReference>
<evidence type="ECO:0000313" key="1">
    <source>
        <dbReference type="EMBL" id="KKL63989.1"/>
    </source>
</evidence>
<dbReference type="Pfam" id="PF11231">
    <property type="entry name" value="DUF3034"/>
    <property type="match status" value="1"/>
</dbReference>
<gene>
    <name evidence="1" type="ORF">LCGC14_2169570</name>
</gene>
<dbReference type="AlphaFoldDB" id="A0A0F9DQL0"/>
<comment type="caution">
    <text evidence="1">The sequence shown here is derived from an EMBL/GenBank/DDBJ whole genome shotgun (WGS) entry which is preliminary data.</text>
</comment>
<sequence>RNSRGAQLGLLGFAESCHTTVEGNVIVLPLDNVVLAYELRQKNSPYDKLDKLIGEEDTWHAWSTTWVINDSMTVSGVYGLLGNIANSSADASFALQFKFEF</sequence>
<protein>
    <recommendedName>
        <fullName evidence="2">Alginate export domain-containing protein</fullName>
    </recommendedName>
</protein>
<accession>A0A0F9DQL0</accession>
<organism evidence="1">
    <name type="scientific">marine sediment metagenome</name>
    <dbReference type="NCBI Taxonomy" id="412755"/>
    <lineage>
        <taxon>unclassified sequences</taxon>
        <taxon>metagenomes</taxon>
        <taxon>ecological metagenomes</taxon>
    </lineage>
</organism>